<evidence type="ECO:0000313" key="3">
    <source>
        <dbReference type="Proteomes" id="UP000762676"/>
    </source>
</evidence>
<dbReference type="EMBL" id="BMAT01002036">
    <property type="protein sequence ID" value="GFR97604.1"/>
    <property type="molecule type" value="Genomic_DNA"/>
</dbReference>
<evidence type="ECO:0000259" key="1">
    <source>
        <dbReference type="PROSITE" id="PS50948"/>
    </source>
</evidence>
<comment type="caution">
    <text evidence="2">The sequence shown here is derived from an EMBL/GenBank/DDBJ whole genome shotgun (WGS) entry which is preliminary data.</text>
</comment>
<dbReference type="AlphaFoldDB" id="A0AAV4HIV6"/>
<reference evidence="2 3" key="1">
    <citation type="journal article" date="2021" name="Elife">
        <title>Chloroplast acquisition without the gene transfer in kleptoplastic sea slugs, Plakobranchus ocellatus.</title>
        <authorList>
            <person name="Maeda T."/>
            <person name="Takahashi S."/>
            <person name="Yoshida T."/>
            <person name="Shimamura S."/>
            <person name="Takaki Y."/>
            <person name="Nagai Y."/>
            <person name="Toyoda A."/>
            <person name="Suzuki Y."/>
            <person name="Arimoto A."/>
            <person name="Ishii H."/>
            <person name="Satoh N."/>
            <person name="Nishiyama T."/>
            <person name="Hasebe M."/>
            <person name="Maruyama T."/>
            <person name="Minagawa J."/>
            <person name="Obokata J."/>
            <person name="Shigenobu S."/>
        </authorList>
    </citation>
    <scope>NUCLEOTIDE SEQUENCE [LARGE SCALE GENOMIC DNA]</scope>
</reference>
<evidence type="ECO:0000313" key="2">
    <source>
        <dbReference type="EMBL" id="GFR97604.1"/>
    </source>
</evidence>
<name>A0AAV4HIV6_9GAST</name>
<accession>A0AAV4HIV6</accession>
<gene>
    <name evidence="2" type="ORF">ElyMa_000996800</name>
</gene>
<dbReference type="PROSITE" id="PS50948">
    <property type="entry name" value="PAN"/>
    <property type="match status" value="1"/>
</dbReference>
<proteinExistence type="predicted"/>
<dbReference type="SUPFAM" id="SSF57414">
    <property type="entry name" value="Hairpin loop containing domain-like"/>
    <property type="match status" value="1"/>
</dbReference>
<dbReference type="Proteomes" id="UP000762676">
    <property type="component" value="Unassembled WGS sequence"/>
</dbReference>
<dbReference type="Gene3D" id="3.50.4.10">
    <property type="entry name" value="Hepatocyte Growth Factor"/>
    <property type="match status" value="1"/>
</dbReference>
<dbReference type="Pfam" id="PF00024">
    <property type="entry name" value="PAN_1"/>
    <property type="match status" value="1"/>
</dbReference>
<protein>
    <recommendedName>
        <fullName evidence="1">Apple domain-containing protein</fullName>
    </recommendedName>
</protein>
<sequence length="156" mass="17462">MKVNPVRIAGIHISKDFQNIFVNAWLLSTVNAEGYVIFKKEGGRYWYFPNYDLDLPNCDADEGQNHCLKSSENLFYHSAQFEKNPKQSMERSGDATYTAIDSFNACADLCADHNDFQCNGFLYCSQSKSCRISKTEVVGGDIVSGGGLCDVYSRKP</sequence>
<keyword evidence="3" id="KW-1185">Reference proteome</keyword>
<feature type="domain" description="Apple" evidence="1">
    <location>
        <begin position="67"/>
        <end position="156"/>
    </location>
</feature>
<organism evidence="2 3">
    <name type="scientific">Elysia marginata</name>
    <dbReference type="NCBI Taxonomy" id="1093978"/>
    <lineage>
        <taxon>Eukaryota</taxon>
        <taxon>Metazoa</taxon>
        <taxon>Spiralia</taxon>
        <taxon>Lophotrochozoa</taxon>
        <taxon>Mollusca</taxon>
        <taxon>Gastropoda</taxon>
        <taxon>Heterobranchia</taxon>
        <taxon>Euthyneura</taxon>
        <taxon>Panpulmonata</taxon>
        <taxon>Sacoglossa</taxon>
        <taxon>Placobranchoidea</taxon>
        <taxon>Plakobranchidae</taxon>
        <taxon>Elysia</taxon>
    </lineage>
</organism>
<dbReference type="InterPro" id="IPR003609">
    <property type="entry name" value="Pan_app"/>
</dbReference>